<dbReference type="PROSITE" id="PS50294">
    <property type="entry name" value="WD_REPEATS_REGION"/>
    <property type="match status" value="7"/>
</dbReference>
<dbReference type="CDD" id="cd00200">
    <property type="entry name" value="WD40"/>
    <property type="match status" value="2"/>
</dbReference>
<dbReference type="PANTHER" id="PTHR19879">
    <property type="entry name" value="TRANSCRIPTION INITIATION FACTOR TFIID"/>
    <property type="match status" value="1"/>
</dbReference>
<keyword evidence="1" id="KW-0853">WD repeat</keyword>
<dbReference type="Pfam" id="PF14516">
    <property type="entry name" value="AAA_35"/>
    <property type="match status" value="1"/>
</dbReference>
<dbReference type="Pfam" id="PF00400">
    <property type="entry name" value="WD40"/>
    <property type="match status" value="10"/>
</dbReference>
<dbReference type="PANTHER" id="PTHR19879:SF9">
    <property type="entry name" value="TRANSCRIPTION INITIATION FACTOR TFIID SUBUNIT 5"/>
    <property type="match status" value="1"/>
</dbReference>
<feature type="repeat" description="WD" evidence="1">
    <location>
        <begin position="1344"/>
        <end position="1375"/>
    </location>
</feature>
<protein>
    <submittedName>
        <fullName evidence="3">AAA-like domain-containing protein</fullName>
    </submittedName>
</protein>
<keyword evidence="4" id="KW-1185">Reference proteome</keyword>
<feature type="repeat" description="WD" evidence="1">
    <location>
        <begin position="1261"/>
        <end position="1302"/>
    </location>
</feature>
<dbReference type="InterPro" id="IPR001680">
    <property type="entry name" value="WD40_rpt"/>
</dbReference>
<reference evidence="3" key="1">
    <citation type="submission" date="2020-10" db="EMBL/GenBank/DDBJ databases">
        <authorList>
            <person name="Castelo-Branco R."/>
            <person name="Eusebio N."/>
            <person name="Adriana R."/>
            <person name="Vieira A."/>
            <person name="Brugerolle De Fraissinette N."/>
            <person name="Rezende De Castro R."/>
            <person name="Schneider M.P."/>
            <person name="Vasconcelos V."/>
            <person name="Leao P.N."/>
        </authorList>
    </citation>
    <scope>NUCLEOTIDE SEQUENCE</scope>
    <source>
        <strain evidence="3">LEGE 11480</strain>
    </source>
</reference>
<evidence type="ECO:0000256" key="2">
    <source>
        <dbReference type="SAM" id="Coils"/>
    </source>
</evidence>
<dbReference type="Gene3D" id="2.130.10.10">
    <property type="entry name" value="YVTN repeat-like/Quinoprotein amine dehydrogenase"/>
    <property type="match status" value="6"/>
</dbReference>
<evidence type="ECO:0000313" key="3">
    <source>
        <dbReference type="EMBL" id="MBE9029043.1"/>
    </source>
</evidence>
<feature type="coiled-coil region" evidence="2">
    <location>
        <begin position="502"/>
        <end position="620"/>
    </location>
</feature>
<feature type="repeat" description="WD" evidence="1">
    <location>
        <begin position="745"/>
        <end position="786"/>
    </location>
</feature>
<feature type="repeat" description="WD" evidence="1">
    <location>
        <begin position="881"/>
        <end position="922"/>
    </location>
</feature>
<proteinExistence type="predicted"/>
<organism evidence="3 4">
    <name type="scientific">Romeriopsis navalis LEGE 11480</name>
    <dbReference type="NCBI Taxonomy" id="2777977"/>
    <lineage>
        <taxon>Bacteria</taxon>
        <taxon>Bacillati</taxon>
        <taxon>Cyanobacteriota</taxon>
        <taxon>Cyanophyceae</taxon>
        <taxon>Leptolyngbyales</taxon>
        <taxon>Leptolyngbyaceae</taxon>
        <taxon>Romeriopsis</taxon>
        <taxon>Romeriopsis navalis</taxon>
    </lineage>
</organism>
<feature type="repeat" description="WD" evidence="1">
    <location>
        <begin position="1219"/>
        <end position="1260"/>
    </location>
</feature>
<feature type="repeat" description="WD" evidence="1">
    <location>
        <begin position="1002"/>
        <end position="1043"/>
    </location>
</feature>
<dbReference type="SUPFAM" id="SSF50978">
    <property type="entry name" value="WD40 repeat-like"/>
    <property type="match status" value="3"/>
</dbReference>
<feature type="repeat" description="WD" evidence="1">
    <location>
        <begin position="1177"/>
        <end position="1218"/>
    </location>
</feature>
<keyword evidence="2" id="KW-0175">Coiled coil</keyword>
<sequence length="1480" mass="166108">MAGQQYIFSGSLPEDATTYVRRQADNELYGALRAGEFCYILNSRQTGKSSLRVRTMSRLRAIGIACVAIDLSFNEIQLATPEQWYVGLIDNLIDSFELDLDLEDWWEAQPIRSPLSKFKKFIDEILLKQIITPILVFIDEIDSVLSLPFPTDDFFAFIRACYNQRVDNSDYQRLTFCLLGVASPNDLMGDKQRTPFNIGRAIVLQGFQLSETGPLQRGMEGKVGSPEGIMTEILSWTGGQPFLTQKLCRLVVEQPHPETVNIAQLVQTQIIENWASQDEPVHLRTISDRICTHPESAARMLELYQQILVEGQIDQVKQDTARQQLLLSNLVVRTNGQLKVCNPIYSQIFDAEWVMQRLSELRPPFYAEALRAWHASGDQNPDFLLRGQALEEARNWAAGQRLSDEDQRFLDACQELSQQELQDSLATEQQARETLAAEQQEAEQRLKAVNEQLQVVDQQLRAKELKLSQASHRLIFGGLALAVMVVGMIITGSVAKERIEAASTAQKQNTSLTQKNQQLEDENENLSSSNQQLEFQNETLKTDAKQSKLAADQAQRQVDAAQQSVLIAVQKERAATQEANAAQVEIEAAQQTLAIVQQEKQATEQLANVAEDRAVDAEAKRSRAVSRLEWAKQGAALERNGELNVERWQQSPSVDTLLMAMKTGQSLYRMQRQLLPSESAYQAFSPLVALQSAINEHMPEVTQLSPHSDRVRNAAFSPDGRYVLTSSGQFAYIWSVQSGKLIRTLSGHQGQLRDARFSSDGKKIVTASTDKTVRTWAVDSGRLLKTFKGYTKGLNRAQFSSDSQYILTIETRNKRKARTWSARIWSVKSGKLVNHIKDKPGIVRDIRFQSRDARLLTSNQIKTDNFVRVWSTSSAQPLSMLKGHRERVNRARFSPDGRQILTASRDRTARIWSANSGKLERMIRNHGGVVREAHFSPDGTRILTVSSGLVYLWQADTGRLLARFRHRGSKYRFSPDGTRLLTVSGNSVYVWSVDRGTLIGILKGHQSSITQARFSPDGRRILTASRDRSARLWSTNMGQHFRTLKGLKHIVREAHFSQDGTRVITLSSDQAARIWSVSSGQLLDTLKDSRLARLSNIRFSPDGKRFVGLSGFLFPRQIYIKEINSNQRLIKIEQPRRLGFLTDVRFSLDGTRILAASGSKRVAYMWSASSGKLLNTFEGHTSWLNKARFSPDGTRILTASNDKTARLWSASSGKLLTIFKGHENSIIDIQFSPDGTRILTASSDKTARLWSASSGKLLTIFKGHTSVPNRVQFSPDGTRIITASRDGEARIWSASSRQPIAILGYLGAIRDMQFSPDGSRILTAGSDRLVQVWSTRSGKLIAQLKDHTGIFRRAQFSPDGSRILTAASTGDIRTWPGQDLANLLAQGCNHLNAYFAAQPTELESLNICNTPSRKRQILPTLIKEGDILARRGKIESATQHYQTALDWSPELQFDPSKRARSLAAETIKRRAIRRQQSKKQ</sequence>
<evidence type="ECO:0000256" key="1">
    <source>
        <dbReference type="PROSITE-ProRule" id="PRU00221"/>
    </source>
</evidence>
<dbReference type="SUPFAM" id="SSF52540">
    <property type="entry name" value="P-loop containing nucleoside triphosphate hydrolases"/>
    <property type="match status" value="1"/>
</dbReference>
<feature type="repeat" description="WD" evidence="1">
    <location>
        <begin position="704"/>
        <end position="744"/>
    </location>
</feature>
<feature type="repeat" description="WD" evidence="1">
    <location>
        <begin position="1302"/>
        <end position="1343"/>
    </location>
</feature>
<dbReference type="InterPro" id="IPR015943">
    <property type="entry name" value="WD40/YVTN_repeat-like_dom_sf"/>
</dbReference>
<feature type="coiled-coil region" evidence="2">
    <location>
        <begin position="418"/>
        <end position="466"/>
    </location>
</feature>
<dbReference type="SMART" id="SM00320">
    <property type="entry name" value="WD40"/>
    <property type="match status" value="15"/>
</dbReference>
<dbReference type="PROSITE" id="PS50082">
    <property type="entry name" value="WD_REPEATS_2"/>
    <property type="match status" value="10"/>
</dbReference>
<dbReference type="EMBL" id="JADEXQ010000010">
    <property type="protein sequence ID" value="MBE9029043.1"/>
    <property type="molecule type" value="Genomic_DNA"/>
</dbReference>
<dbReference type="RefSeq" id="WP_264323864.1">
    <property type="nucleotide sequence ID" value="NZ_JADEXQ010000010.1"/>
</dbReference>
<accession>A0A928Z3C4</accession>
<gene>
    <name evidence="3" type="ORF">IQ266_04615</name>
</gene>
<comment type="caution">
    <text evidence="3">The sequence shown here is derived from an EMBL/GenBank/DDBJ whole genome shotgun (WGS) entry which is preliminary data.</text>
</comment>
<feature type="repeat" description="WD" evidence="1">
    <location>
        <begin position="1044"/>
        <end position="1085"/>
    </location>
</feature>
<evidence type="ECO:0000313" key="4">
    <source>
        <dbReference type="Proteomes" id="UP000625316"/>
    </source>
</evidence>
<dbReference type="Gene3D" id="3.40.50.300">
    <property type="entry name" value="P-loop containing nucleotide triphosphate hydrolases"/>
    <property type="match status" value="1"/>
</dbReference>
<name>A0A928Z3C4_9CYAN</name>
<dbReference type="Proteomes" id="UP000625316">
    <property type="component" value="Unassembled WGS sequence"/>
</dbReference>
<dbReference type="InterPro" id="IPR027417">
    <property type="entry name" value="P-loop_NTPase"/>
</dbReference>
<dbReference type="InterPro" id="IPR036322">
    <property type="entry name" value="WD40_repeat_dom_sf"/>
</dbReference>